<comment type="caution">
    <text evidence="5">The sequence shown here is derived from an EMBL/GenBank/DDBJ whole genome shotgun (WGS) entry which is preliminary data.</text>
</comment>
<evidence type="ECO:0000259" key="4">
    <source>
        <dbReference type="Pfam" id="PF12012"/>
    </source>
</evidence>
<evidence type="ECO:0000313" key="6">
    <source>
        <dbReference type="Proteomes" id="UP000275408"/>
    </source>
</evidence>
<dbReference type="Pfam" id="PF12012">
    <property type="entry name" value="DUF3504"/>
    <property type="match status" value="1"/>
</dbReference>
<name>A0A3M6V464_POCDA</name>
<keyword evidence="6" id="KW-1185">Reference proteome</keyword>
<organism evidence="5 6">
    <name type="scientific">Pocillopora damicornis</name>
    <name type="common">Cauliflower coral</name>
    <name type="synonym">Millepora damicornis</name>
    <dbReference type="NCBI Taxonomy" id="46731"/>
    <lineage>
        <taxon>Eukaryota</taxon>
        <taxon>Metazoa</taxon>
        <taxon>Cnidaria</taxon>
        <taxon>Anthozoa</taxon>
        <taxon>Hexacorallia</taxon>
        <taxon>Scleractinia</taxon>
        <taxon>Astrocoeniina</taxon>
        <taxon>Pocilloporidae</taxon>
        <taxon>Pocillopora</taxon>
    </lineage>
</organism>
<sequence length="552" mass="63978">MQAKQTRRSVRDVLQFLIAIPEVKDAIKKDGSKIKLRFAADGRRTSKRIGTVMALFNILCENKATYEYQYTLALHNVSGSCLISFHRYCSDWKFLVLVYGLNGASSKYFSIWCYCCKDQINNLDVDDWPIQRKLSECTGLCQRSTTAARKGCTMPPLLNIPFEFVVVDTLHLFLRIIGLLFYQVVEVVANNDCPDVLTKEMERTQVQFKFYEEYNKLAEKKTKWRSLNGTLIKLRKVLEKLNIKKVMEAVGTEDAEGIDDLSKVMEQENRMMFARCHNLKRKCRGVILAKDYKENRKLEDLSPAKLDTYLSRFLLSVRKTSGEEYEPTTLRGFNASVERHLKKRGYSDSIITGQPFAKTRDALKSKQKELKRLGKGNKLREAASLDQEEIDLLFKKGVMGIHSPQALINTLWFNNCLHFGKRGGKEQRSLSWEDVVLKTDYHGKEYLEYLTERQTKTKPGDNPLNRRQIKPRTYENLSEPDERNPISAYKFYMTKRPKETLVDGSPFYLTIDNLSNEKLALSNAKWFKPQPMAVQIKYLDERLCEGSWSLDR</sequence>
<evidence type="ECO:0000313" key="5">
    <source>
        <dbReference type="EMBL" id="RMX60667.1"/>
    </source>
</evidence>
<dbReference type="EMBL" id="RCHS01000131">
    <property type="protein sequence ID" value="RMX60667.1"/>
    <property type="molecule type" value="Genomic_DNA"/>
</dbReference>
<evidence type="ECO:0000256" key="1">
    <source>
        <dbReference type="ARBA" id="ARBA00022499"/>
    </source>
</evidence>
<dbReference type="InterPro" id="IPR042838">
    <property type="entry name" value="KIAA1958"/>
</dbReference>
<dbReference type="AlphaFoldDB" id="A0A3M6V464"/>
<dbReference type="Proteomes" id="UP000275408">
    <property type="component" value="Unassembled WGS sequence"/>
</dbReference>
<keyword evidence="2" id="KW-0597">Phosphoprotein</keyword>
<evidence type="ECO:0000256" key="3">
    <source>
        <dbReference type="ARBA" id="ARBA00022843"/>
    </source>
</evidence>
<dbReference type="PANTHER" id="PTHR46963">
    <property type="entry name" value="SIMILAR TO RIKEN CDNA E130308A19"/>
    <property type="match status" value="1"/>
</dbReference>
<proteinExistence type="predicted"/>
<gene>
    <name evidence="5" type="ORF">pdam_00021124</name>
</gene>
<accession>A0A3M6V464</accession>
<dbReference type="PANTHER" id="PTHR46963:SF2">
    <property type="match status" value="1"/>
</dbReference>
<reference evidence="5 6" key="1">
    <citation type="journal article" date="2018" name="Sci. Rep.">
        <title>Comparative analysis of the Pocillopora damicornis genome highlights role of immune system in coral evolution.</title>
        <authorList>
            <person name="Cunning R."/>
            <person name="Bay R.A."/>
            <person name="Gillette P."/>
            <person name="Baker A.C."/>
            <person name="Traylor-Knowles N."/>
        </authorList>
    </citation>
    <scope>NUCLEOTIDE SEQUENCE [LARGE SCALE GENOMIC DNA]</scope>
    <source>
        <strain evidence="5">RSMAS</strain>
        <tissue evidence="5">Whole animal</tissue>
    </source>
</reference>
<dbReference type="InterPro" id="IPR021893">
    <property type="entry name" value="ZMYM2-like_C"/>
</dbReference>
<evidence type="ECO:0000256" key="2">
    <source>
        <dbReference type="ARBA" id="ARBA00022553"/>
    </source>
</evidence>
<protein>
    <recommendedName>
        <fullName evidence="4">ZMYM2-like/QRICH1 C-terminal domain-containing protein</fullName>
    </recommendedName>
</protein>
<keyword evidence="3" id="KW-0832">Ubl conjugation</keyword>
<feature type="domain" description="ZMYM2-like/QRICH1 C-terminal" evidence="4">
    <location>
        <begin position="392"/>
        <end position="533"/>
    </location>
</feature>
<keyword evidence="1" id="KW-1017">Isopeptide bond</keyword>
<dbReference type="OrthoDB" id="5984651at2759"/>